<sequence length="450" mass="50662">MAPPSMLPRKEILGLLSSMGVDLPRKTKLPDTELDKRLSKALDSAQYLTRVIPTPPLDPTSYPSWFRDKSTKPVLEGIRRHNIAEATQFDASQMRGIDNPFPLYSNAFMDLRQTLMAIANACDNGMAPLILQDKGESSGICMRVLDVRQFDDQTPILIVVFQHDLKDSLSRGSFDWISSYLSGGAGRAMVNVTATVQEQQLLLRILNQNKKRLISSYKPKRASTESSFTLSFLLPVGPLGMQDMAKYNTNNGCSICGEPAKQKCSRCGAVRYCDAVCQKEDWKSHRPLCNGWKDAKWQTLTFVLADDARPERYVFRWNKYDNVQHNDIQKLMDRIKDKKEGDQGPPPNTHGTTPFIIKLQVSSSKAMGPAHTLFAADPKNDGADFLIYDQRRTIEVAVVRASSDTAAFDSVTEVVQAKGERGLKAFFWAIRTGEWTMDVCLDRLPEWQKW</sequence>
<evidence type="ECO:0000313" key="6">
    <source>
        <dbReference type="EMBL" id="KAF7328860.1"/>
    </source>
</evidence>
<evidence type="ECO:0000313" key="7">
    <source>
        <dbReference type="Proteomes" id="UP000620124"/>
    </source>
</evidence>
<dbReference type="InterPro" id="IPR002893">
    <property type="entry name" value="Znf_MYND"/>
</dbReference>
<accession>A0A8H6WUI9</accession>
<keyword evidence="3" id="KW-0862">Zinc</keyword>
<dbReference type="GO" id="GO:0008270">
    <property type="term" value="F:zinc ion binding"/>
    <property type="evidence" value="ECO:0007669"/>
    <property type="project" value="UniProtKB-KW"/>
</dbReference>
<keyword evidence="2 4" id="KW-0863">Zinc-finger</keyword>
<dbReference type="Proteomes" id="UP000620124">
    <property type="component" value="Unassembled WGS sequence"/>
</dbReference>
<dbReference type="Gene3D" id="6.10.140.2220">
    <property type="match status" value="1"/>
</dbReference>
<dbReference type="SUPFAM" id="SSF144232">
    <property type="entry name" value="HIT/MYND zinc finger-like"/>
    <property type="match status" value="1"/>
</dbReference>
<reference evidence="6" key="1">
    <citation type="submission" date="2020-05" db="EMBL/GenBank/DDBJ databases">
        <title>Mycena genomes resolve the evolution of fungal bioluminescence.</title>
        <authorList>
            <person name="Tsai I.J."/>
        </authorList>
    </citation>
    <scope>NUCLEOTIDE SEQUENCE</scope>
    <source>
        <strain evidence="6">CCC161011</strain>
    </source>
</reference>
<dbReference type="OrthoDB" id="341421at2759"/>
<name>A0A8H6WUI9_9AGAR</name>
<comment type="caution">
    <text evidence="6">The sequence shown here is derived from an EMBL/GenBank/DDBJ whole genome shotgun (WGS) entry which is preliminary data.</text>
</comment>
<evidence type="ECO:0000256" key="3">
    <source>
        <dbReference type="ARBA" id="ARBA00022833"/>
    </source>
</evidence>
<evidence type="ECO:0000256" key="2">
    <source>
        <dbReference type="ARBA" id="ARBA00022771"/>
    </source>
</evidence>
<organism evidence="6 7">
    <name type="scientific">Mycena venus</name>
    <dbReference type="NCBI Taxonomy" id="2733690"/>
    <lineage>
        <taxon>Eukaryota</taxon>
        <taxon>Fungi</taxon>
        <taxon>Dikarya</taxon>
        <taxon>Basidiomycota</taxon>
        <taxon>Agaricomycotina</taxon>
        <taxon>Agaricomycetes</taxon>
        <taxon>Agaricomycetidae</taxon>
        <taxon>Agaricales</taxon>
        <taxon>Marasmiineae</taxon>
        <taxon>Mycenaceae</taxon>
        <taxon>Mycena</taxon>
    </lineage>
</organism>
<dbReference type="PROSITE" id="PS50865">
    <property type="entry name" value="ZF_MYND_2"/>
    <property type="match status" value="1"/>
</dbReference>
<proteinExistence type="predicted"/>
<dbReference type="Pfam" id="PF01753">
    <property type="entry name" value="zf-MYND"/>
    <property type="match status" value="1"/>
</dbReference>
<keyword evidence="7" id="KW-1185">Reference proteome</keyword>
<gene>
    <name evidence="6" type="ORF">MVEN_02515700</name>
</gene>
<evidence type="ECO:0000256" key="1">
    <source>
        <dbReference type="ARBA" id="ARBA00022723"/>
    </source>
</evidence>
<dbReference type="EMBL" id="JACAZI010000034">
    <property type="protein sequence ID" value="KAF7328860.1"/>
    <property type="molecule type" value="Genomic_DNA"/>
</dbReference>
<evidence type="ECO:0000259" key="5">
    <source>
        <dbReference type="PROSITE" id="PS50865"/>
    </source>
</evidence>
<evidence type="ECO:0000256" key="4">
    <source>
        <dbReference type="PROSITE-ProRule" id="PRU00134"/>
    </source>
</evidence>
<keyword evidence="1" id="KW-0479">Metal-binding</keyword>
<dbReference type="PROSITE" id="PS01360">
    <property type="entry name" value="ZF_MYND_1"/>
    <property type="match status" value="1"/>
</dbReference>
<dbReference type="AlphaFoldDB" id="A0A8H6WUI9"/>
<feature type="domain" description="MYND-type" evidence="5">
    <location>
        <begin position="253"/>
        <end position="289"/>
    </location>
</feature>
<protein>
    <submittedName>
        <fullName evidence="6">MYND-type domain-containing protein</fullName>
    </submittedName>
</protein>